<dbReference type="AlphaFoldDB" id="A0A4C1URZ4"/>
<accession>A0A4C1URZ4</accession>
<name>A0A4C1URZ4_EUMVA</name>
<dbReference type="OrthoDB" id="7486875at2759"/>
<dbReference type="PROSITE" id="PS51257">
    <property type="entry name" value="PROKAR_LIPOPROTEIN"/>
    <property type="match status" value="1"/>
</dbReference>
<evidence type="ECO:0000313" key="2">
    <source>
        <dbReference type="EMBL" id="GBP29089.1"/>
    </source>
</evidence>
<protein>
    <submittedName>
        <fullName evidence="2">Uncharacterized protein</fullName>
    </submittedName>
</protein>
<sequence length="254" mass="25861">MFASKAFALVLVAAACQAVPVWDGESWGSGRFPGVSFGIGSGISSDIGNVRHSNGFGAAYQSGQGRAIGAGFGSAGRDTYAQGIGKAKSSTYVQPRPQFQPIYNNFGTATSSSQNYGAGSSSAQSHSNVHYPVLRAMPFFNTALSSAQSSRDLDYDSAISTAQSGSGLHYDSAAAVAERTYGGNTAIAAAQNHNGASNHESAVAFAHNAGGVHAGAAEAVQRREGLLQHAGAASINAPGLQVAHAHSVYSNGYN</sequence>
<comment type="caution">
    <text evidence="2">The sequence shown here is derived from an EMBL/GenBank/DDBJ whole genome shotgun (WGS) entry which is preliminary data.</text>
</comment>
<evidence type="ECO:0000313" key="3">
    <source>
        <dbReference type="Proteomes" id="UP000299102"/>
    </source>
</evidence>
<dbReference type="EMBL" id="BGZK01000215">
    <property type="protein sequence ID" value="GBP29089.1"/>
    <property type="molecule type" value="Genomic_DNA"/>
</dbReference>
<organism evidence="2 3">
    <name type="scientific">Eumeta variegata</name>
    <name type="common">Bagworm moth</name>
    <name type="synonym">Eumeta japonica</name>
    <dbReference type="NCBI Taxonomy" id="151549"/>
    <lineage>
        <taxon>Eukaryota</taxon>
        <taxon>Metazoa</taxon>
        <taxon>Ecdysozoa</taxon>
        <taxon>Arthropoda</taxon>
        <taxon>Hexapoda</taxon>
        <taxon>Insecta</taxon>
        <taxon>Pterygota</taxon>
        <taxon>Neoptera</taxon>
        <taxon>Endopterygota</taxon>
        <taxon>Lepidoptera</taxon>
        <taxon>Glossata</taxon>
        <taxon>Ditrysia</taxon>
        <taxon>Tineoidea</taxon>
        <taxon>Psychidae</taxon>
        <taxon>Oiketicinae</taxon>
        <taxon>Eumeta</taxon>
    </lineage>
</organism>
<dbReference type="Proteomes" id="UP000299102">
    <property type="component" value="Unassembled WGS sequence"/>
</dbReference>
<keyword evidence="1" id="KW-0732">Signal</keyword>
<keyword evidence="3" id="KW-1185">Reference proteome</keyword>
<gene>
    <name evidence="2" type="ORF">EVAR_10905_1</name>
</gene>
<reference evidence="2 3" key="1">
    <citation type="journal article" date="2019" name="Commun. Biol.">
        <title>The bagworm genome reveals a unique fibroin gene that provides high tensile strength.</title>
        <authorList>
            <person name="Kono N."/>
            <person name="Nakamura H."/>
            <person name="Ohtoshi R."/>
            <person name="Tomita M."/>
            <person name="Numata K."/>
            <person name="Arakawa K."/>
        </authorList>
    </citation>
    <scope>NUCLEOTIDE SEQUENCE [LARGE SCALE GENOMIC DNA]</scope>
</reference>
<evidence type="ECO:0000256" key="1">
    <source>
        <dbReference type="SAM" id="SignalP"/>
    </source>
</evidence>
<feature type="signal peptide" evidence="1">
    <location>
        <begin position="1"/>
        <end position="18"/>
    </location>
</feature>
<proteinExistence type="predicted"/>
<feature type="chain" id="PRO_5020021852" evidence="1">
    <location>
        <begin position="19"/>
        <end position="254"/>
    </location>
</feature>